<feature type="compositionally biased region" description="Low complexity" evidence="3">
    <location>
        <begin position="20"/>
        <end position="34"/>
    </location>
</feature>
<dbReference type="OrthoDB" id="27823at2759"/>
<evidence type="ECO:0000256" key="1">
    <source>
        <dbReference type="ARBA" id="ARBA00022443"/>
    </source>
</evidence>
<feature type="region of interest" description="Disordered" evidence="3">
    <location>
        <begin position="80"/>
        <end position="100"/>
    </location>
</feature>
<accession>L8HFB6</accession>
<evidence type="ECO:0000313" key="7">
    <source>
        <dbReference type="Proteomes" id="UP000011083"/>
    </source>
</evidence>
<keyword evidence="4" id="KW-0472">Membrane</keyword>
<gene>
    <name evidence="6" type="ORF">ACA1_361300</name>
</gene>
<reference evidence="6 7" key="1">
    <citation type="journal article" date="2013" name="Genome Biol.">
        <title>Genome of Acanthamoeba castellanii highlights extensive lateral gene transfer and early evolution of tyrosine kinase signaling.</title>
        <authorList>
            <person name="Clarke M."/>
            <person name="Lohan A.J."/>
            <person name="Liu B."/>
            <person name="Lagkouvardos I."/>
            <person name="Roy S."/>
            <person name="Zafar N."/>
            <person name="Bertelli C."/>
            <person name="Schilde C."/>
            <person name="Kianianmomeni A."/>
            <person name="Burglin T.R."/>
            <person name="Frech C."/>
            <person name="Turcotte B."/>
            <person name="Kopec K.O."/>
            <person name="Synnott J.M."/>
            <person name="Choo C."/>
            <person name="Paponov I."/>
            <person name="Finkler A."/>
            <person name="Soon Heng Tan C."/>
            <person name="Hutchins A.P."/>
            <person name="Weinmeier T."/>
            <person name="Rattei T."/>
            <person name="Chu J.S."/>
            <person name="Gimenez G."/>
            <person name="Irimia M."/>
            <person name="Rigden D.J."/>
            <person name="Fitzpatrick D.A."/>
            <person name="Lorenzo-Morales J."/>
            <person name="Bateman A."/>
            <person name="Chiu C.H."/>
            <person name="Tang P."/>
            <person name="Hegemann P."/>
            <person name="Fromm H."/>
            <person name="Raoult D."/>
            <person name="Greub G."/>
            <person name="Miranda-Saavedra D."/>
            <person name="Chen N."/>
            <person name="Nash P."/>
            <person name="Ginger M.L."/>
            <person name="Horn M."/>
            <person name="Schaap P."/>
            <person name="Caler L."/>
            <person name="Loftus B."/>
        </authorList>
    </citation>
    <scope>NUCLEOTIDE SEQUENCE [LARGE SCALE GENOMIC DNA]</scope>
    <source>
        <strain evidence="6 7">Neff</strain>
    </source>
</reference>
<keyword evidence="1 2" id="KW-0728">SH3 domain</keyword>
<keyword evidence="4" id="KW-1133">Transmembrane helix</keyword>
<dbReference type="GeneID" id="14924064"/>
<feature type="region of interest" description="Disordered" evidence="3">
    <location>
        <begin position="1"/>
        <end position="46"/>
    </location>
</feature>
<protein>
    <recommendedName>
        <fullName evidence="5">SH3 domain-containing protein</fullName>
    </recommendedName>
</protein>
<organism evidence="6 7">
    <name type="scientific">Acanthamoeba castellanii (strain ATCC 30010 / Neff)</name>
    <dbReference type="NCBI Taxonomy" id="1257118"/>
    <lineage>
        <taxon>Eukaryota</taxon>
        <taxon>Amoebozoa</taxon>
        <taxon>Discosea</taxon>
        <taxon>Longamoebia</taxon>
        <taxon>Centramoebida</taxon>
        <taxon>Acanthamoebidae</taxon>
        <taxon>Acanthamoeba</taxon>
    </lineage>
</organism>
<dbReference type="RefSeq" id="XP_004352568.1">
    <property type="nucleotide sequence ID" value="XM_004352516.1"/>
</dbReference>
<dbReference type="AlphaFoldDB" id="L8HFB6"/>
<dbReference type="VEuPathDB" id="AmoebaDB:ACA1_361300"/>
<name>L8HFB6_ACACF</name>
<dbReference type="PROSITE" id="PS50002">
    <property type="entry name" value="SH3"/>
    <property type="match status" value="1"/>
</dbReference>
<dbReference type="Proteomes" id="UP000011083">
    <property type="component" value="Unassembled WGS sequence"/>
</dbReference>
<feature type="domain" description="SH3" evidence="5">
    <location>
        <begin position="49"/>
        <end position="129"/>
    </location>
</feature>
<feature type="transmembrane region" description="Helical" evidence="4">
    <location>
        <begin position="196"/>
        <end position="214"/>
    </location>
</feature>
<evidence type="ECO:0000256" key="4">
    <source>
        <dbReference type="SAM" id="Phobius"/>
    </source>
</evidence>
<keyword evidence="4" id="KW-0812">Transmembrane</keyword>
<keyword evidence="7" id="KW-1185">Reference proteome</keyword>
<evidence type="ECO:0000259" key="5">
    <source>
        <dbReference type="PROSITE" id="PS50002"/>
    </source>
</evidence>
<sequence>MSALPSAASAVGRMLHRHQTTTSHLALPPSSSPATEDDNGFVMLQPDKPASTTAVARYDFDGFGGQLSFRRGDEIVLLNHPPLATSPSSRQTPYVSSSSTSTSSWCVGKRAMDGVTGIVYLPALKLPSSMPSSSSTSAVASPTGPRRGRLFIIDHSSTKAREDEERLQKEHRGYDHYGNAVEDDEPPGTTKRKENYGVQVVGFVLVLLVLLFVLGCLGQAGWGLALLGFLPRLASLFDRLVQRRFL</sequence>
<evidence type="ECO:0000256" key="2">
    <source>
        <dbReference type="PROSITE-ProRule" id="PRU00192"/>
    </source>
</evidence>
<evidence type="ECO:0000313" key="6">
    <source>
        <dbReference type="EMBL" id="ELR23091.1"/>
    </source>
</evidence>
<proteinExistence type="predicted"/>
<dbReference type="EMBL" id="KB007867">
    <property type="protein sequence ID" value="ELR23091.1"/>
    <property type="molecule type" value="Genomic_DNA"/>
</dbReference>
<dbReference type="InterPro" id="IPR001452">
    <property type="entry name" value="SH3_domain"/>
</dbReference>
<dbReference type="KEGG" id="acan:ACA1_361300"/>
<evidence type="ECO:0000256" key="3">
    <source>
        <dbReference type="SAM" id="MobiDB-lite"/>
    </source>
</evidence>
<feature type="compositionally biased region" description="Low complexity" evidence="3">
    <location>
        <begin position="86"/>
        <end position="100"/>
    </location>
</feature>